<proteinExistence type="predicted"/>
<name>A0ABR2RQF8_9ROSI</name>
<evidence type="ECO:0000313" key="2">
    <source>
        <dbReference type="Proteomes" id="UP001396334"/>
    </source>
</evidence>
<organism evidence="1 2">
    <name type="scientific">Hibiscus sabdariffa</name>
    <name type="common">roselle</name>
    <dbReference type="NCBI Taxonomy" id="183260"/>
    <lineage>
        <taxon>Eukaryota</taxon>
        <taxon>Viridiplantae</taxon>
        <taxon>Streptophyta</taxon>
        <taxon>Embryophyta</taxon>
        <taxon>Tracheophyta</taxon>
        <taxon>Spermatophyta</taxon>
        <taxon>Magnoliopsida</taxon>
        <taxon>eudicotyledons</taxon>
        <taxon>Gunneridae</taxon>
        <taxon>Pentapetalae</taxon>
        <taxon>rosids</taxon>
        <taxon>malvids</taxon>
        <taxon>Malvales</taxon>
        <taxon>Malvaceae</taxon>
        <taxon>Malvoideae</taxon>
        <taxon>Hibiscus</taxon>
    </lineage>
</organism>
<sequence length="111" mass="12662">MFHGKGLHDAWFEDSSGLWNLPFRPLGQTLPCTYCNDLTCSHVEDAIRYLFKSLMLWDHHGRRKPRKAAIFFYAPRARGAMPMGTNGVACALWQLLCARTLPLNPPLFSHC</sequence>
<dbReference type="EMBL" id="JBBPBN010000021">
    <property type="protein sequence ID" value="KAK9015095.1"/>
    <property type="molecule type" value="Genomic_DNA"/>
</dbReference>
<reference evidence="1 2" key="1">
    <citation type="journal article" date="2024" name="G3 (Bethesda)">
        <title>Genome assembly of Hibiscus sabdariffa L. provides insights into metabolisms of medicinal natural products.</title>
        <authorList>
            <person name="Kim T."/>
        </authorList>
    </citation>
    <scope>NUCLEOTIDE SEQUENCE [LARGE SCALE GENOMIC DNA]</scope>
    <source>
        <strain evidence="1">TK-2024</strain>
        <tissue evidence="1">Old leaves</tissue>
    </source>
</reference>
<keyword evidence="2" id="KW-1185">Reference proteome</keyword>
<accession>A0ABR2RQF8</accession>
<comment type="caution">
    <text evidence="1">The sequence shown here is derived from an EMBL/GenBank/DDBJ whole genome shotgun (WGS) entry which is preliminary data.</text>
</comment>
<gene>
    <name evidence="1" type="ORF">V6N11_006218</name>
</gene>
<dbReference type="Proteomes" id="UP001396334">
    <property type="component" value="Unassembled WGS sequence"/>
</dbReference>
<protein>
    <submittedName>
        <fullName evidence="1">Uncharacterized protein</fullName>
    </submittedName>
</protein>
<evidence type="ECO:0000313" key="1">
    <source>
        <dbReference type="EMBL" id="KAK9015095.1"/>
    </source>
</evidence>